<keyword evidence="2 7" id="KW-0489">Methyltransferase</keyword>
<evidence type="ECO:0000313" key="8">
    <source>
        <dbReference type="Proteomes" id="UP000000387"/>
    </source>
</evidence>
<dbReference type="GO" id="GO:0008170">
    <property type="term" value="F:N-methyltransferase activity"/>
    <property type="evidence" value="ECO:0007669"/>
    <property type="project" value="InterPro"/>
</dbReference>
<dbReference type="PRINTS" id="PR00508">
    <property type="entry name" value="S21N4MTFRASE"/>
</dbReference>
<evidence type="ECO:0000256" key="3">
    <source>
        <dbReference type="ARBA" id="ARBA00022679"/>
    </source>
</evidence>
<dbReference type="KEGG" id="rdn:HMPREF0733_10120"/>
<evidence type="ECO:0000256" key="4">
    <source>
        <dbReference type="RuleBase" id="RU362026"/>
    </source>
</evidence>
<feature type="region of interest" description="Disordered" evidence="5">
    <location>
        <begin position="358"/>
        <end position="413"/>
    </location>
</feature>
<feature type="domain" description="DNA methylase N-4/N-6" evidence="6">
    <location>
        <begin position="51"/>
        <end position="298"/>
    </location>
</feature>
<evidence type="ECO:0000256" key="5">
    <source>
        <dbReference type="SAM" id="MobiDB-lite"/>
    </source>
</evidence>
<dbReference type="PROSITE" id="PS00092">
    <property type="entry name" value="N6_MTASE"/>
    <property type="match status" value="1"/>
</dbReference>
<accession>E3H4V9</accession>
<name>E3H4V9_ROTDC</name>
<dbReference type="SUPFAM" id="SSF53335">
    <property type="entry name" value="S-adenosyl-L-methionine-dependent methyltransferases"/>
    <property type="match status" value="1"/>
</dbReference>
<evidence type="ECO:0000259" key="6">
    <source>
        <dbReference type="Pfam" id="PF01555"/>
    </source>
</evidence>
<dbReference type="InterPro" id="IPR001091">
    <property type="entry name" value="RM_Methyltransferase"/>
</dbReference>
<dbReference type="HOGENOM" id="CLU_024927_10_4_11"/>
<dbReference type="GO" id="GO:0003677">
    <property type="term" value="F:DNA binding"/>
    <property type="evidence" value="ECO:0007669"/>
    <property type="project" value="InterPro"/>
</dbReference>
<dbReference type="REBASE" id="28542">
    <property type="entry name" value="M.RdeGBORF10120P"/>
</dbReference>
<dbReference type="GeneID" id="29743383"/>
<organism evidence="7 8">
    <name type="scientific">Rothia dentocariosa (strain ATCC 17931 / CDC X599 / XDIA)</name>
    <dbReference type="NCBI Taxonomy" id="762948"/>
    <lineage>
        <taxon>Bacteria</taxon>
        <taxon>Bacillati</taxon>
        <taxon>Actinomycetota</taxon>
        <taxon>Actinomycetes</taxon>
        <taxon>Micrococcales</taxon>
        <taxon>Micrococcaceae</taxon>
        <taxon>Rothia</taxon>
    </lineage>
</organism>
<dbReference type="InterPro" id="IPR029063">
    <property type="entry name" value="SAM-dependent_MTases_sf"/>
</dbReference>
<reference evidence="8" key="1">
    <citation type="submission" date="2010-10" db="EMBL/GenBank/DDBJ databases">
        <title>The complete genome of Rothia dentocariosa ATCC 17931.</title>
        <authorList>
            <person name="Muzny D."/>
            <person name="Qin X."/>
            <person name="Buhay C."/>
            <person name="Dugan-Rocha S."/>
            <person name="Ding Y."/>
            <person name="Chen G."/>
            <person name="Hawes A."/>
            <person name="Holder M."/>
            <person name="Jhangiani S."/>
            <person name="Johnson A."/>
            <person name="Khan Z."/>
            <person name="Li Z."/>
            <person name="Liu W."/>
            <person name="Liu X."/>
            <person name="Perez L."/>
            <person name="Shen H."/>
            <person name="Wang Q."/>
            <person name="Watt J."/>
            <person name="Xi L."/>
            <person name="Xin Y."/>
            <person name="Zhou J."/>
            <person name="Deng J."/>
            <person name="Jiang H."/>
            <person name="Liu Y."/>
            <person name="Qu J."/>
            <person name="Song X.-Z."/>
            <person name="Zhang L."/>
            <person name="Villasana D."/>
            <person name="Johnson A."/>
            <person name="Liu J."/>
            <person name="Liyanage D."/>
            <person name="Lorensuhewa L."/>
            <person name="Robinson T."/>
            <person name="Song A."/>
            <person name="Song B.-B."/>
            <person name="Dinh H."/>
            <person name="Thornton R."/>
            <person name="Coyle M."/>
            <person name="Francisco L."/>
            <person name="Jackson L."/>
            <person name="Javaid M."/>
            <person name="Korchina V."/>
            <person name="Kovar C."/>
            <person name="Mata R."/>
            <person name="Mathew T."/>
            <person name="Ngo R."/>
            <person name="Nguyen L."/>
            <person name="Nguyen N."/>
            <person name="Okwuonu G."/>
            <person name="Ongeri F."/>
            <person name="Pham C."/>
            <person name="Simmons D."/>
            <person name="Wilczek-Boney K."/>
            <person name="Hale W."/>
            <person name="Jakkamsetti A."/>
            <person name="Pham P."/>
            <person name="Ruth R."/>
            <person name="San Lucas F."/>
            <person name="Warren J."/>
            <person name="Zhang J."/>
            <person name="Zhao Z."/>
            <person name="Zhou C."/>
            <person name="Zhu D."/>
            <person name="Lee S."/>
            <person name="Bess C."/>
            <person name="Blankenburg K."/>
            <person name="Forbes L."/>
            <person name="Fu Q."/>
            <person name="Gubbala S."/>
            <person name="Hirani K."/>
            <person name="Jayaseelan J.C."/>
            <person name="Lara F."/>
            <person name="Munidasa M."/>
            <person name="Palculict T."/>
            <person name="Patil S."/>
            <person name="Pu L.-L."/>
            <person name="Saada N."/>
            <person name="Tang L."/>
            <person name="Weissenberger G."/>
            <person name="Zhu Y."/>
            <person name="Hemphill L."/>
            <person name="Shang Y."/>
            <person name="Youmans B."/>
            <person name="Ayvaz T."/>
            <person name="Ross M."/>
            <person name="Santibanez J."/>
            <person name="Aqrawi P."/>
            <person name="Gross S."/>
            <person name="Joshi V."/>
            <person name="Fowler G."/>
            <person name="Nazareth L."/>
            <person name="Reid J."/>
            <person name="Worley K."/>
            <person name="Petrosino J."/>
            <person name="Highlander S."/>
            <person name="Gibbs R."/>
        </authorList>
    </citation>
    <scope>NUCLEOTIDE SEQUENCE [LARGE SCALE GENOMIC DNA]</scope>
    <source>
        <strain evidence="8">ATCC 17931 / CDC X599 / XDIA</strain>
    </source>
</reference>
<protein>
    <recommendedName>
        <fullName evidence="4">Methyltransferase</fullName>
        <ecNumber evidence="4">2.1.1.-</ecNumber>
    </recommendedName>
</protein>
<feature type="compositionally biased region" description="Basic and acidic residues" evidence="5">
    <location>
        <begin position="373"/>
        <end position="400"/>
    </location>
</feature>
<dbReference type="Pfam" id="PF01555">
    <property type="entry name" value="N6_N4_Mtase"/>
    <property type="match status" value="1"/>
</dbReference>
<dbReference type="EC" id="2.1.1.-" evidence="4"/>
<dbReference type="eggNOG" id="COG2189">
    <property type="taxonomic scope" value="Bacteria"/>
</dbReference>
<sequence>MSEAVSSADASVPKRSDTDDIPAFDPNGSSLVVQADNLAYLSELPSASFTVIYIDPPFNTGKTQTRRTLKTAPAADGEEQGKGNGNRTGFQGKSYTSALQTLASYHDAFEDYWAFLEPRIRQAHRLLTEDGTLYLHLDWREVHYAKVMCDMIFGRDCFINEIIWAYDYGAKSTKRWPTKHDNILMYVKNPQEYYFNADAVDREPYMAPGLVTEEKAARGKLPTDVWWHTIVSPTGKEKTGYPTQKPLGLLKRMIAASSRPGDWVLDFFAGSGTTGAAAAALGRRFVCVDQNPPAIEVMAKRLNVDAESFADYRGVPRGAAVLFTPHRHVGVRGGTSRDALTAASRRALAEQSKKIQERVKPIDGAHSQFVRHPSTDVLERELRAQAREKLRKDRKRQELTKKRKQVKETAASS</sequence>
<dbReference type="InterPro" id="IPR002941">
    <property type="entry name" value="DNA_methylase_N4/N6"/>
</dbReference>
<evidence type="ECO:0000256" key="1">
    <source>
        <dbReference type="ARBA" id="ARBA00006594"/>
    </source>
</evidence>
<evidence type="ECO:0000256" key="2">
    <source>
        <dbReference type="ARBA" id="ARBA00022603"/>
    </source>
</evidence>
<dbReference type="AlphaFoldDB" id="E3H4V9"/>
<dbReference type="GO" id="GO:0032259">
    <property type="term" value="P:methylation"/>
    <property type="evidence" value="ECO:0007669"/>
    <property type="project" value="UniProtKB-KW"/>
</dbReference>
<dbReference type="RefSeq" id="WP_013397474.1">
    <property type="nucleotide sequence ID" value="NC_014643.1"/>
</dbReference>
<proteinExistence type="inferred from homology"/>
<comment type="similarity">
    <text evidence="1 4">Belongs to the N(4)/N(6)-methyltransferase family.</text>
</comment>
<dbReference type="InterPro" id="IPR002052">
    <property type="entry name" value="DNA_methylase_N6_adenine_CS"/>
</dbReference>
<dbReference type="Proteomes" id="UP000000387">
    <property type="component" value="Chromosome"/>
</dbReference>
<keyword evidence="3 7" id="KW-0808">Transferase</keyword>
<gene>
    <name evidence="7" type="ordered locus">HMPREF0733_10120</name>
</gene>
<dbReference type="Gene3D" id="3.40.50.150">
    <property type="entry name" value="Vaccinia Virus protein VP39"/>
    <property type="match status" value="1"/>
</dbReference>
<feature type="region of interest" description="Disordered" evidence="5">
    <location>
        <begin position="63"/>
        <end position="90"/>
    </location>
</feature>
<feature type="region of interest" description="Disordered" evidence="5">
    <location>
        <begin position="1"/>
        <end position="26"/>
    </location>
</feature>
<evidence type="ECO:0000313" key="7">
    <source>
        <dbReference type="EMBL" id="ADP39578.1"/>
    </source>
</evidence>
<dbReference type="EMBL" id="CP002280">
    <property type="protein sequence ID" value="ADP39578.1"/>
    <property type="molecule type" value="Genomic_DNA"/>
</dbReference>